<reference evidence="1" key="1">
    <citation type="submission" date="2024-11" db="EMBL/GenBank/DDBJ databases">
        <title>Description of Massilia orientalis sp. nov., isolated from rhizosphere soil of Ageratina adenophora.</title>
        <authorList>
            <person name="Wang Y."/>
        </authorList>
    </citation>
    <scope>NUCLEOTIDE SEQUENCE</scope>
    <source>
        <strain evidence="1">YIM B02787</strain>
    </source>
</reference>
<accession>A0ACC7MIU9</accession>
<evidence type="ECO:0000313" key="1">
    <source>
        <dbReference type="EMBL" id="MFJ1472012.1"/>
    </source>
</evidence>
<dbReference type="EMBL" id="JASNRB020000031">
    <property type="protein sequence ID" value="MFJ1472012.1"/>
    <property type="molecule type" value="Genomic_DNA"/>
</dbReference>
<dbReference type="Proteomes" id="UP001168096">
    <property type="component" value="Unassembled WGS sequence"/>
</dbReference>
<keyword evidence="2" id="KW-1185">Reference proteome</keyword>
<protein>
    <submittedName>
        <fullName evidence="1">Glycoside hydrolase family 3 C-terminal domain-containing protein</fullName>
    </submittedName>
</protein>
<gene>
    <name evidence="1" type="ORF">QPK29_030200</name>
</gene>
<comment type="caution">
    <text evidence="1">The sequence shown here is derived from an EMBL/GenBank/DDBJ whole genome shotgun (WGS) entry which is preliminary data.</text>
</comment>
<organism evidence="1 2">
    <name type="scientific">Massilia orientalis</name>
    <dbReference type="NCBI Taxonomy" id="3050128"/>
    <lineage>
        <taxon>Bacteria</taxon>
        <taxon>Pseudomonadati</taxon>
        <taxon>Pseudomonadota</taxon>
        <taxon>Betaproteobacteria</taxon>
        <taxon>Burkholderiales</taxon>
        <taxon>Oxalobacteraceae</taxon>
        <taxon>Telluria group</taxon>
        <taxon>Massilia</taxon>
    </lineage>
</organism>
<sequence length="112" mass="11789">MLSFYGDQDALVETIMACGKPPVAVRLSGRLLAVTRFAEQANALIEGWYLGEQGGNAIADVLFGKVNPGGKLAVSIPRSVGELPAYYSREPSAIKTAYVEGSRTALIPSGMA</sequence>
<name>A0ACC7MIU9_9BURK</name>
<proteinExistence type="predicted"/>
<evidence type="ECO:0000313" key="2">
    <source>
        <dbReference type="Proteomes" id="UP001168096"/>
    </source>
</evidence>
<keyword evidence="1" id="KW-0378">Hydrolase</keyword>